<evidence type="ECO:0000256" key="3">
    <source>
        <dbReference type="ARBA" id="ARBA00048505"/>
    </source>
</evidence>
<dbReference type="PIRSF" id="PIRSF038896">
    <property type="entry name" value="NAPE-PLD"/>
    <property type="match status" value="1"/>
</dbReference>
<dbReference type="EMBL" id="JAVDQH010000013">
    <property type="protein sequence ID" value="MDR6245326.1"/>
    <property type="molecule type" value="Genomic_DNA"/>
</dbReference>
<evidence type="ECO:0000313" key="6">
    <source>
        <dbReference type="Proteomes" id="UP001185028"/>
    </source>
</evidence>
<evidence type="ECO:0000256" key="2">
    <source>
        <dbReference type="ARBA" id="ARBA00034301"/>
    </source>
</evidence>
<dbReference type="InterPro" id="IPR024884">
    <property type="entry name" value="NAPE-PLD"/>
</dbReference>
<sequence>MPKPRYHNVDNVSIDKTLKQFKQWRADRRKKALRDRSYLVPNHQPEMDYLHDNREDASITWIGHSTFFIQYEGLNIVTDPVWAQRLAFQRRIGQPGIPIEDIPPIDLILISHSHYDHMHISSIRKLYRSSTTIIVPAGLKRKMQRKGFGRCHEMHWWETLKIGDLNLTFVPTQHWSRRTLLDTNTSHWGGYVLEPVHHPIMPDDQHNPWVTVQDPIHQPHPTITADVTRKEMGYQQRAVPPSVYFAGDSGYFPGFAEIGRRHRIDVALLPIGAYEPEWFNSSQHTTPEEALRAFNDICAEIMVPMHYGTFKLADDTAREALDRLDTERQRLHIVKERIRVLGYGETLIVHGLLDEEAEERAEACRSDAL</sequence>
<keyword evidence="6" id="KW-1185">Reference proteome</keyword>
<dbReference type="SUPFAM" id="SSF56281">
    <property type="entry name" value="Metallo-hydrolase/oxidoreductase"/>
    <property type="match status" value="1"/>
</dbReference>
<dbReference type="RefSeq" id="WP_188777306.1">
    <property type="nucleotide sequence ID" value="NZ_BMMB01000009.1"/>
</dbReference>
<comment type="function">
    <text evidence="2">Counteracts the endogenous Pycsar antiviral defense system. Phosphodiesterase that enables metal-dependent hydrolysis of host cyclic nucleotide Pycsar defense signals such as cCMP and cUMP.</text>
</comment>
<dbReference type="Pfam" id="PF12706">
    <property type="entry name" value="Lactamase_B_2"/>
    <property type="match status" value="2"/>
</dbReference>
<comment type="caution">
    <text evidence="5">The sequence shown here is derived from an EMBL/GenBank/DDBJ whole genome shotgun (WGS) entry which is preliminary data.</text>
</comment>
<evidence type="ECO:0000256" key="1">
    <source>
        <dbReference type="ARBA" id="ARBA00034221"/>
    </source>
</evidence>
<comment type="catalytic activity">
    <reaction evidence="3">
        <text>3',5'-cyclic UMP + H2O = UMP + H(+)</text>
        <dbReference type="Rhea" id="RHEA:70575"/>
        <dbReference type="ChEBI" id="CHEBI:15377"/>
        <dbReference type="ChEBI" id="CHEBI:15378"/>
        <dbReference type="ChEBI" id="CHEBI:57865"/>
        <dbReference type="ChEBI" id="CHEBI:184387"/>
    </reaction>
    <physiologicalReaction direction="left-to-right" evidence="3">
        <dbReference type="Rhea" id="RHEA:70576"/>
    </physiologicalReaction>
</comment>
<feature type="domain" description="Metallo-beta-lactamase" evidence="4">
    <location>
        <begin position="228"/>
        <end position="307"/>
    </location>
</feature>
<gene>
    <name evidence="5" type="ORF">JOC58_003227</name>
</gene>
<evidence type="ECO:0000313" key="5">
    <source>
        <dbReference type="EMBL" id="MDR6245326.1"/>
    </source>
</evidence>
<organism evidence="5 6">
    <name type="scientific">Paenibacillus hunanensis</name>
    <dbReference type="NCBI Taxonomy" id="539262"/>
    <lineage>
        <taxon>Bacteria</taxon>
        <taxon>Bacillati</taxon>
        <taxon>Bacillota</taxon>
        <taxon>Bacilli</taxon>
        <taxon>Bacillales</taxon>
        <taxon>Paenibacillaceae</taxon>
        <taxon>Paenibacillus</taxon>
    </lineage>
</organism>
<dbReference type="InterPro" id="IPR001279">
    <property type="entry name" value="Metallo-B-lactamas"/>
</dbReference>
<dbReference type="InterPro" id="IPR036866">
    <property type="entry name" value="RibonucZ/Hydroxyglut_hydro"/>
</dbReference>
<name>A0ABU1J2B9_9BACL</name>
<evidence type="ECO:0000259" key="4">
    <source>
        <dbReference type="Pfam" id="PF12706"/>
    </source>
</evidence>
<comment type="catalytic activity">
    <reaction evidence="1">
        <text>3',5'-cyclic CMP + H2O = CMP + H(+)</text>
        <dbReference type="Rhea" id="RHEA:72675"/>
        <dbReference type="ChEBI" id="CHEBI:15377"/>
        <dbReference type="ChEBI" id="CHEBI:15378"/>
        <dbReference type="ChEBI" id="CHEBI:58003"/>
        <dbReference type="ChEBI" id="CHEBI:60377"/>
    </reaction>
    <physiologicalReaction direction="left-to-right" evidence="1">
        <dbReference type="Rhea" id="RHEA:72676"/>
    </physiologicalReaction>
</comment>
<dbReference type="PANTHER" id="PTHR15032:SF36">
    <property type="entry name" value="METALLO-BETA-LACTAMASE DOMAIN-CONTAINING PROTEIN"/>
    <property type="match status" value="1"/>
</dbReference>
<dbReference type="PANTHER" id="PTHR15032">
    <property type="entry name" value="N-ACYL-PHOSPHATIDYLETHANOLAMINE-HYDROLYZING PHOSPHOLIPASE D"/>
    <property type="match status" value="1"/>
</dbReference>
<proteinExistence type="predicted"/>
<accession>A0ABU1J2B9</accession>
<reference evidence="5 6" key="1">
    <citation type="submission" date="2023-07" db="EMBL/GenBank/DDBJ databases">
        <title>Genomic Encyclopedia of Type Strains, Phase IV (KMG-IV): sequencing the most valuable type-strain genomes for metagenomic binning, comparative biology and taxonomic classification.</title>
        <authorList>
            <person name="Goeker M."/>
        </authorList>
    </citation>
    <scope>NUCLEOTIDE SEQUENCE [LARGE SCALE GENOMIC DNA]</scope>
    <source>
        <strain evidence="5 6">DSM 22170</strain>
    </source>
</reference>
<protein>
    <submittedName>
        <fullName evidence="5">L-ascorbate metabolism protein UlaG (Beta-lactamase superfamily)</fullName>
    </submittedName>
</protein>
<dbReference type="Proteomes" id="UP001185028">
    <property type="component" value="Unassembled WGS sequence"/>
</dbReference>
<dbReference type="Gene3D" id="3.60.15.10">
    <property type="entry name" value="Ribonuclease Z/Hydroxyacylglutathione hydrolase-like"/>
    <property type="match status" value="1"/>
</dbReference>
<feature type="domain" description="Metallo-beta-lactamase" evidence="4">
    <location>
        <begin position="75"/>
        <end position="194"/>
    </location>
</feature>